<dbReference type="RefSeq" id="WP_275037674.1">
    <property type="nucleotide sequence ID" value="NZ_CP118719.1"/>
</dbReference>
<keyword evidence="1" id="KW-1133">Transmembrane helix</keyword>
<sequence length="126" mass="14927">MMTLSDKERLQALLRYLEHQQMANQFQEQLINPTNILLPEKRQYVSRDVSNRLRDDQGKFLPYNYQTMEELDLILDNEAEIQRKLKIEPIEGSYNSYVVHEKEKRDWSGNVYLACVAAILAIVFFT</sequence>
<dbReference type="AlphaFoldDB" id="A0ABD7X5Y0"/>
<geneLocation type="plasmid" evidence="2 3">
    <name>pG5MAi6_1</name>
</geneLocation>
<keyword evidence="1" id="KW-0812">Transmembrane</keyword>
<accession>A0ABD7X5Y0</accession>
<organism evidence="2 3">
    <name type="scientific">Priestia aryabhattai</name>
    <name type="common">Bacillus aryabhattai</name>
    <dbReference type="NCBI Taxonomy" id="412384"/>
    <lineage>
        <taxon>Bacteria</taxon>
        <taxon>Bacillati</taxon>
        <taxon>Bacillota</taxon>
        <taxon>Bacilli</taxon>
        <taxon>Bacillales</taxon>
        <taxon>Bacillaceae</taxon>
        <taxon>Priestia</taxon>
    </lineage>
</organism>
<dbReference type="Proteomes" id="UP001220217">
    <property type="component" value="Plasmid pG5MAi6_1"/>
</dbReference>
<keyword evidence="1" id="KW-0472">Membrane</keyword>
<gene>
    <name evidence="2" type="ORF">PWO00_27975</name>
</gene>
<evidence type="ECO:0000313" key="2">
    <source>
        <dbReference type="EMBL" id="WEA47144.1"/>
    </source>
</evidence>
<evidence type="ECO:0000313" key="3">
    <source>
        <dbReference type="Proteomes" id="UP001220217"/>
    </source>
</evidence>
<dbReference type="EMBL" id="CP118719">
    <property type="protein sequence ID" value="WEA47144.1"/>
    <property type="molecule type" value="Genomic_DNA"/>
</dbReference>
<reference evidence="2 3" key="1">
    <citation type="submission" date="2023-02" db="EMBL/GenBank/DDBJ databases">
        <title>Complete genome sequence of Priestia aryabhattai G5MAi6, a methanol-tolerant strain isolated from tap water in Hong Kong.</title>
        <authorList>
            <person name="Leung K.M."/>
            <person name="Lai G.K.K."/>
            <person name="Griffin S.D.J."/>
        </authorList>
    </citation>
    <scope>NUCLEOTIDE SEQUENCE [LARGE SCALE GENOMIC DNA]</scope>
    <source>
        <strain evidence="2 3">G5MAi6</strain>
        <plasmid evidence="2 3">pG5MAi6_1</plasmid>
    </source>
</reference>
<keyword evidence="2" id="KW-0614">Plasmid</keyword>
<proteinExistence type="predicted"/>
<protein>
    <submittedName>
        <fullName evidence="2">Uncharacterized protein</fullName>
    </submittedName>
</protein>
<name>A0ABD7X5Y0_PRIAR</name>
<evidence type="ECO:0000256" key="1">
    <source>
        <dbReference type="SAM" id="Phobius"/>
    </source>
</evidence>
<feature type="transmembrane region" description="Helical" evidence="1">
    <location>
        <begin position="107"/>
        <end position="125"/>
    </location>
</feature>